<dbReference type="EMBL" id="JBHUDK010000012">
    <property type="protein sequence ID" value="MFD1600116.1"/>
    <property type="molecule type" value="Genomic_DNA"/>
</dbReference>
<protein>
    <submittedName>
        <fullName evidence="3">FG-GAP repeat domain-containing protein</fullName>
    </submittedName>
</protein>
<keyword evidence="4" id="KW-1185">Reference proteome</keyword>
<evidence type="ECO:0000313" key="4">
    <source>
        <dbReference type="Proteomes" id="UP001597085"/>
    </source>
</evidence>
<dbReference type="InterPro" id="IPR028994">
    <property type="entry name" value="Integrin_alpha_N"/>
</dbReference>
<dbReference type="PANTHER" id="PTHR44103:SF1">
    <property type="entry name" value="PROPROTEIN CONVERTASE P"/>
    <property type="match status" value="1"/>
</dbReference>
<feature type="region of interest" description="Disordered" evidence="2">
    <location>
        <begin position="228"/>
        <end position="254"/>
    </location>
</feature>
<sequence length="407" mass="44606">MRFEHHAIDDSPPCGRLFVCQPTDLTGDGYPDLIVGGMGAEDLPVLGDRSIPLIGRLLRRLENDLFWYENPGAGRHNGGSEWTRHTISSASDLHALGSTLGDVNGNGRLDLIVGQGYGRNDIYWFEQPSDPRDRWTKHLIADDFSKYHDLAFGDVDNDGEPEVVGLSQESETVFYYDVPADPSQSPWPSEQLTVVSRGVDVEGLAIVDIDGDGGNELIAGTAIYRKAAATGGPDQPSSRPVEADGGEESDLAPEWTREHIVTGWDWTRVAVGDLDDDGELEVVFAEGDSPIYGEHMGRVGWFDPPNWEPHILSDELYCPHTVQVSDFDGNGSPDIYVAEMGLGENDASAQHIRFHNQGGGEFREEIVESGIPTHEAKAVDVDGDGRPDIIGKSFEPNVHVDVWYNRS</sequence>
<evidence type="ECO:0000256" key="2">
    <source>
        <dbReference type="SAM" id="MobiDB-lite"/>
    </source>
</evidence>
<organism evidence="3 4">
    <name type="scientific">Halobellus rarus</name>
    <dbReference type="NCBI Taxonomy" id="1126237"/>
    <lineage>
        <taxon>Archaea</taxon>
        <taxon>Methanobacteriati</taxon>
        <taxon>Methanobacteriota</taxon>
        <taxon>Stenosarchaea group</taxon>
        <taxon>Halobacteria</taxon>
        <taxon>Halobacteriales</taxon>
        <taxon>Haloferacaceae</taxon>
        <taxon>Halobellus</taxon>
    </lineage>
</organism>
<dbReference type="PANTHER" id="PTHR44103">
    <property type="entry name" value="PROPROTEIN CONVERTASE P"/>
    <property type="match status" value="1"/>
</dbReference>
<proteinExistence type="predicted"/>
<dbReference type="Gene3D" id="2.130.10.130">
    <property type="entry name" value="Integrin alpha, N-terminal"/>
    <property type="match status" value="2"/>
</dbReference>
<evidence type="ECO:0000256" key="1">
    <source>
        <dbReference type="ARBA" id="ARBA00022729"/>
    </source>
</evidence>
<dbReference type="AlphaFoldDB" id="A0ABD6CS88"/>
<accession>A0ABD6CS88</accession>
<comment type="caution">
    <text evidence="3">The sequence shown here is derived from an EMBL/GenBank/DDBJ whole genome shotgun (WGS) entry which is preliminary data.</text>
</comment>
<reference evidence="3 4" key="1">
    <citation type="journal article" date="2019" name="Int. J. Syst. Evol. Microbiol.">
        <title>The Global Catalogue of Microorganisms (GCM) 10K type strain sequencing project: providing services to taxonomists for standard genome sequencing and annotation.</title>
        <authorList>
            <consortium name="The Broad Institute Genomics Platform"/>
            <consortium name="The Broad Institute Genome Sequencing Center for Infectious Disease"/>
            <person name="Wu L."/>
            <person name="Ma J."/>
        </authorList>
    </citation>
    <scope>NUCLEOTIDE SEQUENCE [LARGE SCALE GENOMIC DNA]</scope>
    <source>
        <strain evidence="3 4">CGMCC 1.12121</strain>
    </source>
</reference>
<evidence type="ECO:0000313" key="3">
    <source>
        <dbReference type="EMBL" id="MFD1600116.1"/>
    </source>
</evidence>
<dbReference type="SUPFAM" id="SSF69318">
    <property type="entry name" value="Integrin alpha N-terminal domain"/>
    <property type="match status" value="1"/>
</dbReference>
<dbReference type="InterPro" id="IPR013517">
    <property type="entry name" value="FG-GAP"/>
</dbReference>
<keyword evidence="1" id="KW-0732">Signal</keyword>
<gene>
    <name evidence="3" type="ORF">ACFSBX_14220</name>
</gene>
<dbReference type="RefSeq" id="WP_256421168.1">
    <property type="nucleotide sequence ID" value="NZ_JANHDI010000006.1"/>
</dbReference>
<dbReference type="Pfam" id="PF13517">
    <property type="entry name" value="FG-GAP_3"/>
    <property type="match status" value="2"/>
</dbReference>
<name>A0ABD6CS88_9EURY</name>
<dbReference type="Proteomes" id="UP001597085">
    <property type="component" value="Unassembled WGS sequence"/>
</dbReference>